<feature type="compositionally biased region" description="Basic and acidic residues" evidence="1">
    <location>
        <begin position="285"/>
        <end position="294"/>
    </location>
</feature>
<proteinExistence type="predicted"/>
<evidence type="ECO:0000256" key="1">
    <source>
        <dbReference type="SAM" id="MobiDB-lite"/>
    </source>
</evidence>
<feature type="compositionally biased region" description="Basic residues" evidence="1">
    <location>
        <begin position="232"/>
        <end position="242"/>
    </location>
</feature>
<evidence type="ECO:0000313" key="2">
    <source>
        <dbReference type="EMBL" id="CZT12951.1"/>
    </source>
</evidence>
<feature type="region of interest" description="Disordered" evidence="1">
    <location>
        <begin position="100"/>
        <end position="167"/>
    </location>
</feature>
<evidence type="ECO:0000313" key="3">
    <source>
        <dbReference type="Proteomes" id="UP000178129"/>
    </source>
</evidence>
<keyword evidence="3" id="KW-1185">Reference proteome</keyword>
<protein>
    <submittedName>
        <fullName evidence="2">Uncharacterized protein</fullName>
    </submittedName>
</protein>
<dbReference type="Proteomes" id="UP000178129">
    <property type="component" value="Unassembled WGS sequence"/>
</dbReference>
<dbReference type="AlphaFoldDB" id="A0A1E1LR13"/>
<feature type="compositionally biased region" description="Basic and acidic residues" evidence="1">
    <location>
        <begin position="260"/>
        <end position="271"/>
    </location>
</feature>
<feature type="compositionally biased region" description="Basic residues" evidence="1">
    <location>
        <begin position="272"/>
        <end position="284"/>
    </location>
</feature>
<comment type="caution">
    <text evidence="2">The sequence shown here is derived from an EMBL/GenBank/DDBJ whole genome shotgun (WGS) entry which is preliminary data.</text>
</comment>
<accession>A0A1E1LR13</accession>
<feature type="compositionally biased region" description="Basic and acidic residues" evidence="1">
    <location>
        <begin position="105"/>
        <end position="114"/>
    </location>
</feature>
<dbReference type="EMBL" id="FJUW01000079">
    <property type="protein sequence ID" value="CZT12951.1"/>
    <property type="molecule type" value="Genomic_DNA"/>
</dbReference>
<feature type="compositionally biased region" description="Acidic residues" evidence="1">
    <location>
        <begin position="153"/>
        <end position="164"/>
    </location>
</feature>
<reference evidence="3" key="1">
    <citation type="submission" date="2016-03" db="EMBL/GenBank/DDBJ databases">
        <authorList>
            <person name="Ploux O."/>
        </authorList>
    </citation>
    <scope>NUCLEOTIDE SEQUENCE [LARGE SCALE GENOMIC DNA]</scope>
    <source>
        <strain evidence="3">UK7</strain>
    </source>
</reference>
<dbReference type="InParanoid" id="A0A1E1LR13"/>
<gene>
    <name evidence="2" type="ORF">RCO7_01794</name>
</gene>
<feature type="region of interest" description="Disordered" evidence="1">
    <location>
        <begin position="211"/>
        <end position="294"/>
    </location>
</feature>
<name>A0A1E1LR13_9HELO</name>
<sequence>MASEERLKSAKATQDELAISFNRIAMAMAKREALVKSWTASASSSKPEKTQEELEAEDAAMFRNEPPHLGVGAEIPAHFLVTESERGNKALRAKMFTTKGLKASKARDAEEKAASAKRRMREESSEEEGGRSSLGRAKKFKGRQNTAPVPELQGEDESNSEVEEDTKHMFISKRREIEEKPIFAAKAAHKADLSKEDVTKINKALLALLKNDQDKLEMSEETADGKLVPSVGRKKNAAKIKTPKPVVEPSGVEKNSTTSVKKDDGMDAAERRRQKKKEKKKLKKLRDAEQTGEA</sequence>
<organism evidence="2 3">
    <name type="scientific">Rhynchosporium graminicola</name>
    <dbReference type="NCBI Taxonomy" id="2792576"/>
    <lineage>
        <taxon>Eukaryota</taxon>
        <taxon>Fungi</taxon>
        <taxon>Dikarya</taxon>
        <taxon>Ascomycota</taxon>
        <taxon>Pezizomycotina</taxon>
        <taxon>Leotiomycetes</taxon>
        <taxon>Helotiales</taxon>
        <taxon>Ploettnerulaceae</taxon>
        <taxon>Rhynchosporium</taxon>
    </lineage>
</organism>